<dbReference type="AlphaFoldDB" id="A0A4R4Z4E3"/>
<keyword evidence="3" id="KW-0067">ATP-binding</keyword>
<dbReference type="Gene3D" id="3.30.565.10">
    <property type="entry name" value="Histidine kinase-like ATPase, C-terminal domain"/>
    <property type="match status" value="1"/>
</dbReference>
<organism evidence="3 4">
    <name type="scientific">Nonomuraea terrae</name>
    <dbReference type="NCBI Taxonomy" id="2530383"/>
    <lineage>
        <taxon>Bacteria</taxon>
        <taxon>Bacillati</taxon>
        <taxon>Actinomycetota</taxon>
        <taxon>Actinomycetes</taxon>
        <taxon>Streptosporangiales</taxon>
        <taxon>Streptosporangiaceae</taxon>
        <taxon>Nonomuraea</taxon>
    </lineage>
</organism>
<comment type="caution">
    <text evidence="3">The sequence shown here is derived from an EMBL/GenBank/DDBJ whole genome shotgun (WGS) entry which is preliminary data.</text>
</comment>
<evidence type="ECO:0000259" key="2">
    <source>
        <dbReference type="Pfam" id="PF13581"/>
    </source>
</evidence>
<accession>A0A4R4Z4E3</accession>
<dbReference type="Pfam" id="PF13581">
    <property type="entry name" value="HATPase_c_2"/>
    <property type="match status" value="1"/>
</dbReference>
<proteinExistence type="predicted"/>
<keyword evidence="1" id="KW-0418">Kinase</keyword>
<dbReference type="PANTHER" id="PTHR35526:SF3">
    <property type="entry name" value="ANTI-SIGMA-F FACTOR RSBW"/>
    <property type="match status" value="1"/>
</dbReference>
<feature type="domain" description="Histidine kinase/HSP90-like ATPase" evidence="2">
    <location>
        <begin position="57"/>
        <end position="151"/>
    </location>
</feature>
<name>A0A4R4Z4E3_9ACTN</name>
<sequence length="172" mass="18171">MGTGSSERASGARMTTFDARPHAACGSRPPGWLASVLVEGQAAERDAVFPFDPRTALEPACVATARHFVDRTLGAWGAAGLSFDTQLVVSELVTNAMRHGGGARALRLLLRHGDELVCVVSDHSRTIPVTTAPDVYSEYGRGLRLVDALCSAWGWLTPGGPCKLVWAVIAAT</sequence>
<dbReference type="EMBL" id="SMKQ01000019">
    <property type="protein sequence ID" value="TDD51799.1"/>
    <property type="molecule type" value="Genomic_DNA"/>
</dbReference>
<dbReference type="Proteomes" id="UP000295302">
    <property type="component" value="Unassembled WGS sequence"/>
</dbReference>
<evidence type="ECO:0000313" key="4">
    <source>
        <dbReference type="Proteomes" id="UP000295302"/>
    </source>
</evidence>
<dbReference type="PANTHER" id="PTHR35526">
    <property type="entry name" value="ANTI-SIGMA-F FACTOR RSBW-RELATED"/>
    <property type="match status" value="1"/>
</dbReference>
<keyword evidence="1" id="KW-0723">Serine/threonine-protein kinase</keyword>
<dbReference type="InterPro" id="IPR003594">
    <property type="entry name" value="HATPase_dom"/>
</dbReference>
<keyword evidence="1" id="KW-0808">Transferase</keyword>
<dbReference type="SUPFAM" id="SSF55874">
    <property type="entry name" value="ATPase domain of HSP90 chaperone/DNA topoisomerase II/histidine kinase"/>
    <property type="match status" value="1"/>
</dbReference>
<keyword evidence="3" id="KW-0547">Nucleotide-binding</keyword>
<dbReference type="CDD" id="cd16936">
    <property type="entry name" value="HATPase_RsbW-like"/>
    <property type="match status" value="1"/>
</dbReference>
<dbReference type="GO" id="GO:0004674">
    <property type="term" value="F:protein serine/threonine kinase activity"/>
    <property type="evidence" value="ECO:0007669"/>
    <property type="project" value="UniProtKB-KW"/>
</dbReference>
<keyword evidence="4" id="KW-1185">Reference proteome</keyword>
<reference evidence="3 4" key="1">
    <citation type="submission" date="2019-03" db="EMBL/GenBank/DDBJ databases">
        <title>Draft genome sequences of novel Actinobacteria.</title>
        <authorList>
            <person name="Sahin N."/>
            <person name="Ay H."/>
            <person name="Saygin H."/>
        </authorList>
    </citation>
    <scope>NUCLEOTIDE SEQUENCE [LARGE SCALE GENOMIC DNA]</scope>
    <source>
        <strain evidence="3 4">CH32</strain>
    </source>
</reference>
<gene>
    <name evidence="3" type="ORF">E1286_09830</name>
</gene>
<evidence type="ECO:0000256" key="1">
    <source>
        <dbReference type="ARBA" id="ARBA00022527"/>
    </source>
</evidence>
<dbReference type="InterPro" id="IPR036890">
    <property type="entry name" value="HATPase_C_sf"/>
</dbReference>
<dbReference type="GO" id="GO:0005524">
    <property type="term" value="F:ATP binding"/>
    <property type="evidence" value="ECO:0007669"/>
    <property type="project" value="UniProtKB-KW"/>
</dbReference>
<protein>
    <submittedName>
        <fullName evidence="3">ATP-binding protein</fullName>
    </submittedName>
</protein>
<dbReference type="OrthoDB" id="3867457at2"/>
<evidence type="ECO:0000313" key="3">
    <source>
        <dbReference type="EMBL" id="TDD51799.1"/>
    </source>
</evidence>
<dbReference type="InterPro" id="IPR050267">
    <property type="entry name" value="Anti-sigma-factor_SerPK"/>
</dbReference>